<evidence type="ECO:0000313" key="1">
    <source>
        <dbReference type="EMBL" id="MFB9813695.1"/>
    </source>
</evidence>
<evidence type="ECO:0000313" key="2">
    <source>
        <dbReference type="Proteomes" id="UP001589559"/>
    </source>
</evidence>
<dbReference type="Proteomes" id="UP001589559">
    <property type="component" value="Unassembled WGS sequence"/>
</dbReference>
<name>A0ACC6VSF9_9EURY</name>
<reference evidence="1" key="1">
    <citation type="submission" date="2024-09" db="EMBL/GenBank/DDBJ databases">
        <authorList>
            <person name="Sun Q."/>
            <person name="Mori K."/>
        </authorList>
    </citation>
    <scope>NUCLEOTIDE SEQUENCE</scope>
    <source>
        <strain evidence="1">JCM 19018</strain>
    </source>
</reference>
<accession>A0ACC6VSF9</accession>
<comment type="caution">
    <text evidence="1">The sequence shown here is derived from an EMBL/GenBank/DDBJ whole genome shotgun (WGS) entry which is preliminary data.</text>
</comment>
<sequence length="151" mass="16214">MNRRQFLSISALSIFSSGCMGGTLDGTTENDSTALNVTETETPTEQYVPELNIESHSPNTHKVTVQLGSFASVPTGTGTPVESGTFDLNKEFSLSPGGKISLEKHRSPDHDYDVLIAVDGTVVVSEVLYAYEGMTVKVLDSNTVDVLRSDI</sequence>
<keyword evidence="2" id="KW-1185">Reference proteome</keyword>
<organism evidence="1 2">
    <name type="scientific">Haloarcula sebkhae</name>
    <dbReference type="NCBI Taxonomy" id="932660"/>
    <lineage>
        <taxon>Archaea</taxon>
        <taxon>Methanobacteriati</taxon>
        <taxon>Methanobacteriota</taxon>
        <taxon>Stenosarchaea group</taxon>
        <taxon>Halobacteria</taxon>
        <taxon>Halobacteriales</taxon>
        <taxon>Haloarculaceae</taxon>
        <taxon>Haloarcula</taxon>
    </lineage>
</organism>
<protein>
    <submittedName>
        <fullName evidence="1">Uncharacterized protein</fullName>
    </submittedName>
</protein>
<dbReference type="EMBL" id="JBHMAK010000015">
    <property type="protein sequence ID" value="MFB9813695.1"/>
    <property type="molecule type" value="Genomic_DNA"/>
</dbReference>
<proteinExistence type="predicted"/>
<gene>
    <name evidence="1" type="ORF">ACFFN7_20355</name>
</gene>